<feature type="transmembrane region" description="Helical" evidence="1">
    <location>
        <begin position="185"/>
        <end position="201"/>
    </location>
</feature>
<dbReference type="Proteomes" id="UP000573729">
    <property type="component" value="Unassembled WGS sequence"/>
</dbReference>
<keyword evidence="1" id="KW-0472">Membrane</keyword>
<name>A0A7W7BN81_9MICO</name>
<accession>A0A7W7BN81</accession>
<feature type="transmembrane region" description="Helical" evidence="1">
    <location>
        <begin position="256"/>
        <end position="283"/>
    </location>
</feature>
<keyword evidence="1" id="KW-1133">Transmembrane helix</keyword>
<organism evidence="2 3">
    <name type="scientific">Microbacterium marinum</name>
    <dbReference type="NCBI Taxonomy" id="421115"/>
    <lineage>
        <taxon>Bacteria</taxon>
        <taxon>Bacillati</taxon>
        <taxon>Actinomycetota</taxon>
        <taxon>Actinomycetes</taxon>
        <taxon>Micrococcales</taxon>
        <taxon>Microbacteriaceae</taxon>
        <taxon>Microbacterium</taxon>
    </lineage>
</organism>
<feature type="transmembrane region" description="Helical" evidence="1">
    <location>
        <begin position="147"/>
        <end position="173"/>
    </location>
</feature>
<dbReference type="EMBL" id="JACHMD010000001">
    <property type="protein sequence ID" value="MBB4665774.1"/>
    <property type="molecule type" value="Genomic_DNA"/>
</dbReference>
<proteinExistence type="predicted"/>
<gene>
    <name evidence="2" type="ORF">BKA24_000483</name>
</gene>
<comment type="caution">
    <text evidence="2">The sequence shown here is derived from an EMBL/GenBank/DDBJ whole genome shotgun (WGS) entry which is preliminary data.</text>
</comment>
<evidence type="ECO:0000256" key="1">
    <source>
        <dbReference type="SAM" id="Phobius"/>
    </source>
</evidence>
<protein>
    <submittedName>
        <fullName evidence="2">Energy-coupling factor transport system substrate-specific component</fullName>
    </submittedName>
</protein>
<reference evidence="2 3" key="1">
    <citation type="submission" date="2020-08" db="EMBL/GenBank/DDBJ databases">
        <title>Sequencing the genomes of 1000 actinobacteria strains.</title>
        <authorList>
            <person name="Klenk H.-P."/>
        </authorList>
    </citation>
    <scope>NUCLEOTIDE SEQUENCE [LARGE SCALE GENOMIC DNA]</scope>
    <source>
        <strain evidence="2 3">DSM 24947</strain>
    </source>
</reference>
<keyword evidence="1" id="KW-0812">Transmembrane</keyword>
<dbReference type="RefSeq" id="WP_184214721.1">
    <property type="nucleotide sequence ID" value="NZ_JACHMD010000001.1"/>
</dbReference>
<dbReference type="Gene3D" id="1.10.1760.20">
    <property type="match status" value="1"/>
</dbReference>
<keyword evidence="3" id="KW-1185">Reference proteome</keyword>
<sequence length="303" mass="32004">MGTDDSAIVYDAFAEDLQRLRISAGNVSYSAIAERVAAAREARGANASAARVARSTVYDAFQPGRRRVDADLIADIALALGESDAEAAGWRARSLERHLVDRGEPTPNGPDPLIPRLRAALIVAIMAAAVFMNLFGGTIAVKLQLPLFLDMAGTALVAFVFGPWHAVAVAVATNTLGAITSSPETIVFALVNVVGALIWGYGMRRYGRTWGRLLLLTVAVALACTLVSVPLNVLMYSGMGHASNAYVIAMEAASGIVPAVFSVGFLVSIVDKVIATLVAVILARWVARLELVPRAPWRAAPRG</sequence>
<feature type="transmembrane region" description="Helical" evidence="1">
    <location>
        <begin position="213"/>
        <end position="236"/>
    </location>
</feature>
<evidence type="ECO:0000313" key="3">
    <source>
        <dbReference type="Proteomes" id="UP000573729"/>
    </source>
</evidence>
<evidence type="ECO:0000313" key="2">
    <source>
        <dbReference type="EMBL" id="MBB4665774.1"/>
    </source>
</evidence>
<feature type="transmembrane region" description="Helical" evidence="1">
    <location>
        <begin position="117"/>
        <end position="135"/>
    </location>
</feature>
<dbReference type="AlphaFoldDB" id="A0A7W7BN81"/>